<dbReference type="EMBL" id="CM023482">
    <property type="protein sequence ID" value="KAH6937802.1"/>
    <property type="molecule type" value="Genomic_DNA"/>
</dbReference>
<name>A0ACB7SRM7_HYAAI</name>
<keyword evidence="2" id="KW-1185">Reference proteome</keyword>
<protein>
    <submittedName>
        <fullName evidence="1">Uncharacterized protein</fullName>
    </submittedName>
</protein>
<proteinExistence type="predicted"/>
<reference evidence="1" key="1">
    <citation type="submission" date="2020-05" db="EMBL/GenBank/DDBJ databases">
        <title>Large-scale comparative analyses of tick genomes elucidate their genetic diversity and vector capacities.</title>
        <authorList>
            <person name="Jia N."/>
            <person name="Wang J."/>
            <person name="Shi W."/>
            <person name="Du L."/>
            <person name="Sun Y."/>
            <person name="Zhan W."/>
            <person name="Jiang J."/>
            <person name="Wang Q."/>
            <person name="Zhang B."/>
            <person name="Ji P."/>
            <person name="Sakyi L.B."/>
            <person name="Cui X."/>
            <person name="Yuan T."/>
            <person name="Jiang B."/>
            <person name="Yang W."/>
            <person name="Lam T.T.-Y."/>
            <person name="Chang Q."/>
            <person name="Ding S."/>
            <person name="Wang X."/>
            <person name="Zhu J."/>
            <person name="Ruan X."/>
            <person name="Zhao L."/>
            <person name="Wei J."/>
            <person name="Que T."/>
            <person name="Du C."/>
            <person name="Cheng J."/>
            <person name="Dai P."/>
            <person name="Han X."/>
            <person name="Huang E."/>
            <person name="Gao Y."/>
            <person name="Liu J."/>
            <person name="Shao H."/>
            <person name="Ye R."/>
            <person name="Li L."/>
            <person name="Wei W."/>
            <person name="Wang X."/>
            <person name="Wang C."/>
            <person name="Yang T."/>
            <person name="Huo Q."/>
            <person name="Li W."/>
            <person name="Guo W."/>
            <person name="Chen H."/>
            <person name="Zhou L."/>
            <person name="Ni X."/>
            <person name="Tian J."/>
            <person name="Zhou Y."/>
            <person name="Sheng Y."/>
            <person name="Liu T."/>
            <person name="Pan Y."/>
            <person name="Xia L."/>
            <person name="Li J."/>
            <person name="Zhao F."/>
            <person name="Cao W."/>
        </authorList>
    </citation>
    <scope>NUCLEOTIDE SEQUENCE</scope>
    <source>
        <strain evidence="1">Hyas-2018</strain>
    </source>
</reference>
<gene>
    <name evidence="1" type="ORF">HPB50_004164</name>
</gene>
<organism evidence="1 2">
    <name type="scientific">Hyalomma asiaticum</name>
    <name type="common">Tick</name>
    <dbReference type="NCBI Taxonomy" id="266040"/>
    <lineage>
        <taxon>Eukaryota</taxon>
        <taxon>Metazoa</taxon>
        <taxon>Ecdysozoa</taxon>
        <taxon>Arthropoda</taxon>
        <taxon>Chelicerata</taxon>
        <taxon>Arachnida</taxon>
        <taxon>Acari</taxon>
        <taxon>Parasitiformes</taxon>
        <taxon>Ixodida</taxon>
        <taxon>Ixodoidea</taxon>
        <taxon>Ixodidae</taxon>
        <taxon>Hyalomminae</taxon>
        <taxon>Hyalomma</taxon>
    </lineage>
</organism>
<comment type="caution">
    <text evidence="1">The sequence shown here is derived from an EMBL/GenBank/DDBJ whole genome shotgun (WGS) entry which is preliminary data.</text>
</comment>
<accession>A0ACB7SRM7</accession>
<dbReference type="Proteomes" id="UP000821845">
    <property type="component" value="Chromosome 2"/>
</dbReference>
<sequence length="291" mass="31461">MAYPQYFYNTARRAHRDSLILGTSNEFDVGSTVQLAPPPARGVAVRGDRSSMTWAPYPATATTTPLSVGHYEHGQPRKETWATSVLKGLKAVGTDGAAAVVSTLAMCFFIGIAMWALLAVQDQWEGNGLDAADDAEAGVHLDAYSAPPSSPVAGIHEKIPKIDWKITVGTRRPRSSKPSWMSTTELPDVAVTSPAIRSNEDNADSRAADGAGYDSIERSKAPGISANEDAVVAAGSRRVHVKRGLPSKGHRSTRRRSVKRVNRRRRVPQRTVPRQDQKEEVSTVPATEKTP</sequence>
<evidence type="ECO:0000313" key="2">
    <source>
        <dbReference type="Proteomes" id="UP000821845"/>
    </source>
</evidence>
<evidence type="ECO:0000313" key="1">
    <source>
        <dbReference type="EMBL" id="KAH6937802.1"/>
    </source>
</evidence>